<dbReference type="Proteomes" id="UP001520654">
    <property type="component" value="Unassembled WGS sequence"/>
</dbReference>
<name>A0ABS8E7I2_9ACTN</name>
<proteinExistence type="predicted"/>
<reference evidence="1 2" key="1">
    <citation type="submission" date="2021-08" db="EMBL/GenBank/DDBJ databases">
        <title>Genomic Architecture of Streptomyces flavotricini NGL1 and Streptomyces erythrochromogenes HMS4 With Differential Plant Beneficial attributes and laccase production capabilities.</title>
        <authorList>
            <person name="Salwan R."/>
            <person name="Kaur R."/>
            <person name="Sharma V."/>
        </authorList>
    </citation>
    <scope>NUCLEOTIDE SEQUENCE [LARGE SCALE GENOMIC DNA]</scope>
    <source>
        <strain evidence="1 2">NGL1</strain>
    </source>
</reference>
<sequence length="112" mass="12341">MPLDETPLDKTPFDKNAQVGPGSVASLPLNVKIRNHRGTTVVGGYEHFFELTASAAHIWRQIDGKRTVTDIAALIAQEYDIDQESVVQDIVELFTELARHDVVNIAQGDSRA</sequence>
<dbReference type="RefSeq" id="WP_229337590.1">
    <property type="nucleotide sequence ID" value="NZ_JAINUL010000001.1"/>
</dbReference>
<evidence type="ECO:0000313" key="1">
    <source>
        <dbReference type="EMBL" id="MCC0096917.1"/>
    </source>
</evidence>
<dbReference type="InterPro" id="IPR008792">
    <property type="entry name" value="PQQD"/>
</dbReference>
<dbReference type="Pfam" id="PF05402">
    <property type="entry name" value="PqqD"/>
    <property type="match status" value="1"/>
</dbReference>
<evidence type="ECO:0000313" key="2">
    <source>
        <dbReference type="Proteomes" id="UP001520654"/>
    </source>
</evidence>
<keyword evidence="2" id="KW-1185">Reference proteome</keyword>
<dbReference type="Gene3D" id="1.10.10.1150">
    <property type="entry name" value="Coenzyme PQQ synthesis protein D (PqqD)"/>
    <property type="match status" value="1"/>
</dbReference>
<organism evidence="1 2">
    <name type="scientific">Streptomyces flavotricini</name>
    <dbReference type="NCBI Taxonomy" id="66888"/>
    <lineage>
        <taxon>Bacteria</taxon>
        <taxon>Bacillati</taxon>
        <taxon>Actinomycetota</taxon>
        <taxon>Actinomycetes</taxon>
        <taxon>Kitasatosporales</taxon>
        <taxon>Streptomycetaceae</taxon>
        <taxon>Streptomyces</taxon>
    </lineage>
</organism>
<comment type="caution">
    <text evidence="1">The sequence shown here is derived from an EMBL/GenBank/DDBJ whole genome shotgun (WGS) entry which is preliminary data.</text>
</comment>
<protein>
    <submittedName>
        <fullName evidence="1">PqqD family protein</fullName>
    </submittedName>
</protein>
<dbReference type="EMBL" id="JAINUL010000001">
    <property type="protein sequence ID" value="MCC0096917.1"/>
    <property type="molecule type" value="Genomic_DNA"/>
</dbReference>
<gene>
    <name evidence="1" type="ORF">K7B10_19400</name>
</gene>
<dbReference type="InterPro" id="IPR041881">
    <property type="entry name" value="PqqD_sf"/>
</dbReference>
<accession>A0ABS8E7I2</accession>